<dbReference type="InterPro" id="IPR004394">
    <property type="entry name" value="Iojap/RsfS/C7orf30"/>
</dbReference>
<dbReference type="RefSeq" id="WP_139688095.1">
    <property type="nucleotide sequence ID" value="NZ_WEHW01000007.1"/>
</dbReference>
<dbReference type="GO" id="GO:0090071">
    <property type="term" value="P:negative regulation of ribosome biogenesis"/>
    <property type="evidence" value="ECO:0007669"/>
    <property type="project" value="UniProtKB-UniRule"/>
</dbReference>
<keyword evidence="4" id="KW-1185">Reference proteome</keyword>
<comment type="similarity">
    <text evidence="1 2">Belongs to the Iojap/RsfS family.</text>
</comment>
<dbReference type="GO" id="GO:0043023">
    <property type="term" value="F:ribosomal large subunit binding"/>
    <property type="evidence" value="ECO:0007669"/>
    <property type="project" value="TreeGrafter"/>
</dbReference>
<evidence type="ECO:0000313" key="4">
    <source>
        <dbReference type="Proteomes" id="UP000469462"/>
    </source>
</evidence>
<comment type="subunit">
    <text evidence="2">Interacts with ribosomal protein uL14 (rplN).</text>
</comment>
<evidence type="ECO:0000313" key="3">
    <source>
        <dbReference type="EMBL" id="KAB7652022.1"/>
    </source>
</evidence>
<organism evidence="3 4">
    <name type="scientific">Sutterella seckii</name>
    <dbReference type="NCBI Taxonomy" id="1944635"/>
    <lineage>
        <taxon>Bacteria</taxon>
        <taxon>Pseudomonadati</taxon>
        <taxon>Pseudomonadota</taxon>
        <taxon>Betaproteobacteria</taxon>
        <taxon>Burkholderiales</taxon>
        <taxon>Sutterellaceae</taxon>
        <taxon>Sutterella</taxon>
    </lineage>
</organism>
<dbReference type="AlphaFoldDB" id="A0AAI9SDQ7"/>
<dbReference type="PANTHER" id="PTHR21043">
    <property type="entry name" value="IOJAP SUPERFAMILY ORTHOLOG"/>
    <property type="match status" value="1"/>
</dbReference>
<gene>
    <name evidence="2 3" type="primary">rsfS</name>
    <name evidence="3" type="ORF">GBM96_03555</name>
</gene>
<dbReference type="GO" id="GO:0042256">
    <property type="term" value="P:cytosolic ribosome assembly"/>
    <property type="evidence" value="ECO:0007669"/>
    <property type="project" value="UniProtKB-UniRule"/>
</dbReference>
<comment type="caution">
    <text evidence="3">The sequence shown here is derived from an EMBL/GenBank/DDBJ whole genome shotgun (WGS) entry which is preliminary data.</text>
</comment>
<keyword evidence="2" id="KW-0963">Cytoplasm</keyword>
<name>A0AAI9SDQ7_9BURK</name>
<sequence length="131" mass="14394">MELNELVATAIEALEDVKARDIKIFNTEKLTDQFERVIIASGSSNRQTRALAYAVSGAVKEAGGEVLGIEGGDTGEWVLVDLGTVVVHVLQPNVRDYYNLEEIWGGKEVFLEAQQSECAPHLMPHRAEKQA</sequence>
<dbReference type="NCBIfam" id="TIGR00090">
    <property type="entry name" value="rsfS_iojap_ybeB"/>
    <property type="match status" value="1"/>
</dbReference>
<protein>
    <recommendedName>
        <fullName evidence="2">Ribosomal silencing factor RsfS</fullName>
    </recommendedName>
</protein>
<keyword evidence="2" id="KW-0810">Translation regulation</keyword>
<accession>A0AAI9SDQ7</accession>
<dbReference type="Pfam" id="PF02410">
    <property type="entry name" value="RsfS"/>
    <property type="match status" value="1"/>
</dbReference>
<reference evidence="3 4" key="1">
    <citation type="submission" date="2019-10" db="EMBL/GenBank/DDBJ databases">
        <title>Genome diversity of Sutterella seckii.</title>
        <authorList>
            <person name="Chaplin A.V."/>
            <person name="Sokolova S.R."/>
            <person name="Mosin K.A."/>
            <person name="Ivanova E.L."/>
            <person name="Kochetkova T.O."/>
            <person name="Goltsov A.Y."/>
            <person name="Trofimov D.Y."/>
            <person name="Efimov B.A."/>
        </authorList>
    </citation>
    <scope>NUCLEOTIDE SEQUENCE [LARGE SCALE GENOMIC DNA]</scope>
    <source>
        <strain evidence="3 4">ASD3426</strain>
    </source>
</reference>
<dbReference type="HAMAP" id="MF_01477">
    <property type="entry name" value="Iojap_RsfS"/>
    <property type="match status" value="1"/>
</dbReference>
<comment type="function">
    <text evidence="2">Functions as a ribosomal silencing factor. Interacts with ribosomal protein uL14 (rplN), blocking formation of intersubunit bridge B8. Prevents association of the 30S and 50S ribosomal subunits and the formation of functional ribosomes, thus repressing translation.</text>
</comment>
<proteinExistence type="inferred from homology"/>
<evidence type="ECO:0000256" key="1">
    <source>
        <dbReference type="ARBA" id="ARBA00010574"/>
    </source>
</evidence>
<dbReference type="EMBL" id="WEHW01000007">
    <property type="protein sequence ID" value="KAB7652022.1"/>
    <property type="molecule type" value="Genomic_DNA"/>
</dbReference>
<comment type="subcellular location">
    <subcellularLocation>
        <location evidence="2">Cytoplasm</location>
    </subcellularLocation>
</comment>
<dbReference type="InterPro" id="IPR043519">
    <property type="entry name" value="NT_sf"/>
</dbReference>
<evidence type="ECO:0000256" key="2">
    <source>
        <dbReference type="HAMAP-Rule" id="MF_01477"/>
    </source>
</evidence>
<dbReference type="Gene3D" id="3.30.460.10">
    <property type="entry name" value="Beta Polymerase, domain 2"/>
    <property type="match status" value="1"/>
</dbReference>
<dbReference type="PANTHER" id="PTHR21043:SF0">
    <property type="entry name" value="MITOCHONDRIAL ASSEMBLY OF RIBOSOMAL LARGE SUBUNIT PROTEIN 1"/>
    <property type="match status" value="1"/>
</dbReference>
<keyword evidence="2" id="KW-0678">Repressor</keyword>
<dbReference type="GO" id="GO:0005737">
    <property type="term" value="C:cytoplasm"/>
    <property type="evidence" value="ECO:0007669"/>
    <property type="project" value="UniProtKB-SubCell"/>
</dbReference>
<dbReference type="GO" id="GO:0017148">
    <property type="term" value="P:negative regulation of translation"/>
    <property type="evidence" value="ECO:0007669"/>
    <property type="project" value="UniProtKB-UniRule"/>
</dbReference>
<dbReference type="Proteomes" id="UP000469462">
    <property type="component" value="Unassembled WGS sequence"/>
</dbReference>
<dbReference type="SUPFAM" id="SSF81301">
    <property type="entry name" value="Nucleotidyltransferase"/>
    <property type="match status" value="1"/>
</dbReference>